<dbReference type="Proteomes" id="UP001501585">
    <property type="component" value="Unassembled WGS sequence"/>
</dbReference>
<dbReference type="InterPro" id="IPR050490">
    <property type="entry name" value="Bact_solute-bd_prot1"/>
</dbReference>
<feature type="signal peptide" evidence="1">
    <location>
        <begin position="1"/>
        <end position="21"/>
    </location>
</feature>
<dbReference type="Gene3D" id="3.40.190.10">
    <property type="entry name" value="Periplasmic binding protein-like II"/>
    <property type="match status" value="2"/>
</dbReference>
<dbReference type="SUPFAM" id="SSF53850">
    <property type="entry name" value="Periplasmic binding protein-like II"/>
    <property type="match status" value="1"/>
</dbReference>
<keyword evidence="1" id="KW-0732">Signal</keyword>
<dbReference type="EMBL" id="BAAAPC010000006">
    <property type="protein sequence ID" value="GAA1992251.1"/>
    <property type="molecule type" value="Genomic_DNA"/>
</dbReference>
<dbReference type="RefSeq" id="WP_344104145.1">
    <property type="nucleotide sequence ID" value="NZ_BAAAPC010000006.1"/>
</dbReference>
<keyword evidence="3" id="KW-1185">Reference proteome</keyword>
<dbReference type="PANTHER" id="PTHR43649">
    <property type="entry name" value="ARABINOSE-BINDING PROTEIN-RELATED"/>
    <property type="match status" value="1"/>
</dbReference>
<gene>
    <name evidence="2" type="ORF">GCM10009799_17690</name>
</gene>
<proteinExistence type="predicted"/>
<feature type="chain" id="PRO_5047280604" evidence="1">
    <location>
        <begin position="22"/>
        <end position="454"/>
    </location>
</feature>
<dbReference type="PANTHER" id="PTHR43649:SF14">
    <property type="entry name" value="BLR3389 PROTEIN"/>
    <property type="match status" value="1"/>
</dbReference>
<sequence length="454" mass="49278">MTRTSIPVSATSAVAAVVCLAATGCSLAPGRDPDTITVVYSKYGTFRAADNLMREVKEEFEAENKHVTIELHPIEAPPEDYQAQVNLMNQSEEQAPDIIYEDSFTINQDVDAGYLAPLDKYWAQWEDAKYYREEADAAVTALDGKRYGVMVGTDTRGLWYNTKLFGQAGIEMPWEPESWDEVLGTARVLSGEFGDHVTPINVYAGTPAGEVASMQGFQMLLSGTGDTLFDEESQKWVVGSDGFVDSLAFIDTIYSEGLALDPQDALNANVATVNAEERIPAGDLAINLDGSWITQSWIATAGKPWPEWPQTMAFTAMPTQHGQEPGATSMSGGWTLALGAKSANPDLAWEVMKHTLGKENATQFAIEAAQIPVREDVARSEKYLANNPIAEQAADLVDVTHFRPAYSAYPRISLAIQKATEAVMVGDATPEEAARAYDERVEKIVGSDNVVSGA</sequence>
<comment type="caution">
    <text evidence="2">The sequence shown here is derived from an EMBL/GenBank/DDBJ whole genome shotgun (WGS) entry which is preliminary data.</text>
</comment>
<dbReference type="InterPro" id="IPR006059">
    <property type="entry name" value="SBP"/>
</dbReference>
<dbReference type="Pfam" id="PF01547">
    <property type="entry name" value="SBP_bac_1"/>
    <property type="match status" value="1"/>
</dbReference>
<evidence type="ECO:0000313" key="2">
    <source>
        <dbReference type="EMBL" id="GAA1992251.1"/>
    </source>
</evidence>
<protein>
    <submittedName>
        <fullName evidence="2">Extracellular solute-binding protein</fullName>
    </submittedName>
</protein>
<organism evidence="2 3">
    <name type="scientific">Nocardiopsis rhodophaea</name>
    <dbReference type="NCBI Taxonomy" id="280238"/>
    <lineage>
        <taxon>Bacteria</taxon>
        <taxon>Bacillati</taxon>
        <taxon>Actinomycetota</taxon>
        <taxon>Actinomycetes</taxon>
        <taxon>Streptosporangiales</taxon>
        <taxon>Nocardiopsidaceae</taxon>
        <taxon>Nocardiopsis</taxon>
    </lineage>
</organism>
<reference evidence="2 3" key="1">
    <citation type="journal article" date="2019" name="Int. J. Syst. Evol. Microbiol.">
        <title>The Global Catalogue of Microorganisms (GCM) 10K type strain sequencing project: providing services to taxonomists for standard genome sequencing and annotation.</title>
        <authorList>
            <consortium name="The Broad Institute Genomics Platform"/>
            <consortium name="The Broad Institute Genome Sequencing Center for Infectious Disease"/>
            <person name="Wu L."/>
            <person name="Ma J."/>
        </authorList>
    </citation>
    <scope>NUCLEOTIDE SEQUENCE [LARGE SCALE GENOMIC DNA]</scope>
    <source>
        <strain evidence="2 3">JCM 15313</strain>
    </source>
</reference>
<name>A0ABN2STJ8_9ACTN</name>
<dbReference type="PROSITE" id="PS51257">
    <property type="entry name" value="PROKAR_LIPOPROTEIN"/>
    <property type="match status" value="1"/>
</dbReference>
<evidence type="ECO:0000256" key="1">
    <source>
        <dbReference type="SAM" id="SignalP"/>
    </source>
</evidence>
<evidence type="ECO:0000313" key="3">
    <source>
        <dbReference type="Proteomes" id="UP001501585"/>
    </source>
</evidence>
<accession>A0ABN2STJ8</accession>